<comment type="caution">
    <text evidence="1">The sequence shown here is derived from an EMBL/GenBank/DDBJ whole genome shotgun (WGS) entry which is preliminary data.</text>
</comment>
<sequence length="292" mass="33186">MNKITTLIFLFLIIGKNKTIAQDKVNTSNQKDKTETKNKGKIYFYWGWNTSNYSNSTINFSGNNYNFTIHNATASDKITTPIGYKKYINPANMTIPQTNARLGYYFHDHWNASIGLDHMKYVMDQFQTAKVSGEINLTPQDEGTMLFNGIYDNKDTYLWKEFASLEHTDGLNYVHLEIARVDNLGELVHINPNKVQINITEGFGAGVLIPKTNAKILNKDRHDAFHLAGYGLSLKGGINITFFNKFFIQTEIKGGFINLPDVRASADRSDRAKHSFFFLQRNITLGGTIQLF</sequence>
<dbReference type="Proteomes" id="UP001500459">
    <property type="component" value="Unassembled WGS sequence"/>
</dbReference>
<dbReference type="EMBL" id="BAABCW010000001">
    <property type="protein sequence ID" value="GAA4108098.1"/>
    <property type="molecule type" value="Genomic_DNA"/>
</dbReference>
<evidence type="ECO:0000313" key="1">
    <source>
        <dbReference type="EMBL" id="GAA4108098.1"/>
    </source>
</evidence>
<organism evidence="1 2">
    <name type="scientific">Aquimarina addita</name>
    <dbReference type="NCBI Taxonomy" id="870485"/>
    <lineage>
        <taxon>Bacteria</taxon>
        <taxon>Pseudomonadati</taxon>
        <taxon>Bacteroidota</taxon>
        <taxon>Flavobacteriia</taxon>
        <taxon>Flavobacteriales</taxon>
        <taxon>Flavobacteriaceae</taxon>
        <taxon>Aquimarina</taxon>
    </lineage>
</organism>
<keyword evidence="2" id="KW-1185">Reference proteome</keyword>
<evidence type="ECO:0000313" key="2">
    <source>
        <dbReference type="Proteomes" id="UP001500459"/>
    </source>
</evidence>
<reference evidence="2" key="1">
    <citation type="journal article" date="2019" name="Int. J. Syst. Evol. Microbiol.">
        <title>The Global Catalogue of Microorganisms (GCM) 10K type strain sequencing project: providing services to taxonomists for standard genome sequencing and annotation.</title>
        <authorList>
            <consortium name="The Broad Institute Genomics Platform"/>
            <consortium name="The Broad Institute Genome Sequencing Center for Infectious Disease"/>
            <person name="Wu L."/>
            <person name="Ma J."/>
        </authorList>
    </citation>
    <scope>NUCLEOTIDE SEQUENCE [LARGE SCALE GENOMIC DNA]</scope>
    <source>
        <strain evidence="2">JCM 17106</strain>
    </source>
</reference>
<name>A0ABP7X9Y4_9FLAO</name>
<dbReference type="RefSeq" id="WP_344924243.1">
    <property type="nucleotide sequence ID" value="NZ_BAABCW010000001.1"/>
</dbReference>
<protein>
    <submittedName>
        <fullName evidence="1">Membrane protein</fullName>
    </submittedName>
</protein>
<accession>A0ABP7X9Y4</accession>
<gene>
    <name evidence="1" type="ORF">GCM10022393_03860</name>
</gene>
<proteinExistence type="predicted"/>